<dbReference type="AlphaFoldDB" id="A0A6M0RJF0"/>
<evidence type="ECO:0000256" key="1">
    <source>
        <dbReference type="ARBA" id="ARBA00005384"/>
    </source>
</evidence>
<dbReference type="SMART" id="SM00345">
    <property type="entry name" value="HTH_GNTR"/>
    <property type="match status" value="1"/>
</dbReference>
<dbReference type="InterPro" id="IPR051446">
    <property type="entry name" value="HTH_trans_reg/aminotransferase"/>
</dbReference>
<dbReference type="PANTHER" id="PTHR46577">
    <property type="entry name" value="HTH-TYPE TRANSCRIPTIONAL REGULATORY PROTEIN GABR"/>
    <property type="match status" value="1"/>
</dbReference>
<dbReference type="FunFam" id="3.40.640.10:FF:000023">
    <property type="entry name" value="Transcriptional regulator, GntR family"/>
    <property type="match status" value="1"/>
</dbReference>
<dbReference type="GO" id="GO:0003677">
    <property type="term" value="F:DNA binding"/>
    <property type="evidence" value="ECO:0007669"/>
    <property type="project" value="UniProtKB-KW"/>
</dbReference>
<dbReference type="InterPro" id="IPR036390">
    <property type="entry name" value="WH_DNA-bd_sf"/>
</dbReference>
<evidence type="ECO:0000256" key="2">
    <source>
        <dbReference type="ARBA" id="ARBA00022576"/>
    </source>
</evidence>
<dbReference type="InterPro" id="IPR036388">
    <property type="entry name" value="WH-like_DNA-bd_sf"/>
</dbReference>
<feature type="domain" description="HTH gntR-type" evidence="8">
    <location>
        <begin position="18"/>
        <end position="86"/>
    </location>
</feature>
<dbReference type="InterPro" id="IPR004839">
    <property type="entry name" value="Aminotransferase_I/II_large"/>
</dbReference>
<comment type="caution">
    <text evidence="9">The sequence shown here is derived from an EMBL/GenBank/DDBJ whole genome shotgun (WGS) entry which is preliminary data.</text>
</comment>
<dbReference type="Gene3D" id="3.90.1150.10">
    <property type="entry name" value="Aspartate Aminotransferase, domain 1"/>
    <property type="match status" value="1"/>
</dbReference>
<dbReference type="CDD" id="cd00609">
    <property type="entry name" value="AAT_like"/>
    <property type="match status" value="1"/>
</dbReference>
<dbReference type="InterPro" id="IPR015421">
    <property type="entry name" value="PyrdxlP-dep_Trfase_major"/>
</dbReference>
<dbReference type="InterPro" id="IPR000524">
    <property type="entry name" value="Tscrpt_reg_HTH_GntR"/>
</dbReference>
<evidence type="ECO:0000313" key="9">
    <source>
        <dbReference type="EMBL" id="NEZ56375.1"/>
    </source>
</evidence>
<dbReference type="SUPFAM" id="SSF53383">
    <property type="entry name" value="PLP-dependent transferases"/>
    <property type="match status" value="1"/>
</dbReference>
<evidence type="ECO:0000259" key="8">
    <source>
        <dbReference type="PROSITE" id="PS50949"/>
    </source>
</evidence>
<accession>A0A6M0RJF0</accession>
<gene>
    <name evidence="9" type="ORF">DXZ20_11965</name>
</gene>
<dbReference type="GO" id="GO:0003700">
    <property type="term" value="F:DNA-binding transcription factor activity"/>
    <property type="evidence" value="ECO:0007669"/>
    <property type="project" value="InterPro"/>
</dbReference>
<dbReference type="GO" id="GO:0008483">
    <property type="term" value="F:transaminase activity"/>
    <property type="evidence" value="ECO:0007669"/>
    <property type="project" value="UniProtKB-KW"/>
</dbReference>
<keyword evidence="3 9" id="KW-0808">Transferase</keyword>
<dbReference type="InterPro" id="IPR015422">
    <property type="entry name" value="PyrdxlP-dep_Trfase_small"/>
</dbReference>
<organism evidence="9 10">
    <name type="scientific">Adonisia turfae CCMR0081</name>
    <dbReference type="NCBI Taxonomy" id="2292702"/>
    <lineage>
        <taxon>Bacteria</taxon>
        <taxon>Bacillati</taxon>
        <taxon>Cyanobacteriota</taxon>
        <taxon>Adonisia</taxon>
        <taxon>Adonisia turfae</taxon>
    </lineage>
</organism>
<evidence type="ECO:0000256" key="6">
    <source>
        <dbReference type="ARBA" id="ARBA00023125"/>
    </source>
</evidence>
<name>A0A6M0RJF0_9CYAN</name>
<dbReference type="Pfam" id="PF00155">
    <property type="entry name" value="Aminotran_1_2"/>
    <property type="match status" value="1"/>
</dbReference>
<evidence type="ECO:0000256" key="7">
    <source>
        <dbReference type="ARBA" id="ARBA00023163"/>
    </source>
</evidence>
<sequence>MSTSPIPQLSPLQTSTDQTLYEQVAERIQALIREGTLEPGDRLPSVRQLKQQLSVSMSTVLEAYRLLEDRGFIMARPQSGYYVKTTALALPNEPSQSMPTPQVRPVDISLMLRLLRMDLSPETIHLGAAVPGLEHFPINTLNRLMGQVMRNNPMAVHTYKTVPGCEPLRREVAKRMLNAGCSITPDQIVVTAGATEACYIALRTVTQPGDTVVIESPAYYAVLEAMNSLGLNVLELPTHPRDGISLSALQSALENQPVAACMLVSNFSNPIGSCMGDRKKKALVDLLNQHDVPLIDDDVYGDLNFEGSRPKAIKAFDTEGRVIYCSSVSKTLSPGLRVGWCIPGRYQQQVEHLKVVVSHMTATAPQLAVAAFFANGGYDRHLRNLRRAYQQQMNRMLQAILDYFPAETRVTRPSGGHVLWVEIPGGFDALELFEDAIQHHISIAPGPMFSASNGYRNCFRLNTGLPWSDAIDQGMKTLGDLAKRQLARKILASSL</sequence>
<evidence type="ECO:0000256" key="3">
    <source>
        <dbReference type="ARBA" id="ARBA00022679"/>
    </source>
</evidence>
<keyword evidence="7" id="KW-0804">Transcription</keyword>
<dbReference type="RefSeq" id="WP_163698372.1">
    <property type="nucleotide sequence ID" value="NZ_QXHD01000004.1"/>
</dbReference>
<dbReference type="Gene3D" id="3.40.640.10">
    <property type="entry name" value="Type I PLP-dependent aspartate aminotransferase-like (Major domain)"/>
    <property type="match status" value="1"/>
</dbReference>
<keyword evidence="5" id="KW-0805">Transcription regulation</keyword>
<dbReference type="PROSITE" id="PS50949">
    <property type="entry name" value="HTH_GNTR"/>
    <property type="match status" value="1"/>
</dbReference>
<keyword evidence="2 9" id="KW-0032">Aminotransferase</keyword>
<keyword evidence="6" id="KW-0238">DNA-binding</keyword>
<dbReference type="GO" id="GO:0030170">
    <property type="term" value="F:pyridoxal phosphate binding"/>
    <property type="evidence" value="ECO:0007669"/>
    <property type="project" value="InterPro"/>
</dbReference>
<dbReference type="CDD" id="cd07377">
    <property type="entry name" value="WHTH_GntR"/>
    <property type="match status" value="1"/>
</dbReference>
<dbReference type="SUPFAM" id="SSF46785">
    <property type="entry name" value="Winged helix' DNA-binding domain"/>
    <property type="match status" value="1"/>
</dbReference>
<dbReference type="Proteomes" id="UP000481033">
    <property type="component" value="Unassembled WGS sequence"/>
</dbReference>
<dbReference type="Gene3D" id="1.10.10.10">
    <property type="entry name" value="Winged helix-like DNA-binding domain superfamily/Winged helix DNA-binding domain"/>
    <property type="match status" value="1"/>
</dbReference>
<keyword evidence="10" id="KW-1185">Reference proteome</keyword>
<evidence type="ECO:0000313" key="10">
    <source>
        <dbReference type="Proteomes" id="UP000481033"/>
    </source>
</evidence>
<proteinExistence type="inferred from homology"/>
<protein>
    <submittedName>
        <fullName evidence="9">PLP-dependent aminotransferase family protein</fullName>
    </submittedName>
</protein>
<keyword evidence="4" id="KW-0663">Pyridoxal phosphate</keyword>
<dbReference type="EMBL" id="QXHD01000004">
    <property type="protein sequence ID" value="NEZ56375.1"/>
    <property type="molecule type" value="Genomic_DNA"/>
</dbReference>
<evidence type="ECO:0000256" key="5">
    <source>
        <dbReference type="ARBA" id="ARBA00023015"/>
    </source>
</evidence>
<comment type="similarity">
    <text evidence="1">In the C-terminal section; belongs to the class-I pyridoxal-phosphate-dependent aminotransferase family.</text>
</comment>
<dbReference type="Pfam" id="PF00392">
    <property type="entry name" value="GntR"/>
    <property type="match status" value="1"/>
</dbReference>
<dbReference type="InterPro" id="IPR015424">
    <property type="entry name" value="PyrdxlP-dep_Trfase"/>
</dbReference>
<evidence type="ECO:0000256" key="4">
    <source>
        <dbReference type="ARBA" id="ARBA00022898"/>
    </source>
</evidence>
<reference evidence="9 10" key="1">
    <citation type="journal article" date="2020" name="Microb. Ecol.">
        <title>Ecogenomics of the Marine Benthic Filamentous Cyanobacterium Adonisia.</title>
        <authorList>
            <person name="Walter J.M."/>
            <person name="Coutinho F.H."/>
            <person name="Leomil L."/>
            <person name="Hargreaves P.I."/>
            <person name="Campeao M.E."/>
            <person name="Vieira V.V."/>
            <person name="Silva B.S."/>
            <person name="Fistarol G.O."/>
            <person name="Salomon P.S."/>
            <person name="Sawabe T."/>
            <person name="Mino S."/>
            <person name="Hosokawa M."/>
            <person name="Miyashita H."/>
            <person name="Maruyama F."/>
            <person name="van Verk M.C."/>
            <person name="Dutilh B.E."/>
            <person name="Thompson C.C."/>
            <person name="Thompson F.L."/>
        </authorList>
    </citation>
    <scope>NUCLEOTIDE SEQUENCE [LARGE SCALE GENOMIC DNA]</scope>
    <source>
        <strain evidence="9 10">CCMR0081</strain>
    </source>
</reference>
<dbReference type="PANTHER" id="PTHR46577:SF2">
    <property type="entry name" value="TRANSCRIPTIONAL REGULATORY PROTEIN"/>
    <property type="match status" value="1"/>
</dbReference>